<dbReference type="PANTHER" id="PTHR12737:SF9">
    <property type="entry name" value="DIMETHYLARGININASE"/>
    <property type="match status" value="1"/>
</dbReference>
<dbReference type="GO" id="GO:0016403">
    <property type="term" value="F:dimethylargininase activity"/>
    <property type="evidence" value="ECO:0007669"/>
    <property type="project" value="TreeGrafter"/>
</dbReference>
<feature type="active site" description="Nucleophile" evidence="3">
    <location>
        <position position="270"/>
    </location>
</feature>
<dbReference type="GO" id="GO:0000052">
    <property type="term" value="P:citrulline metabolic process"/>
    <property type="evidence" value="ECO:0007669"/>
    <property type="project" value="TreeGrafter"/>
</dbReference>
<dbReference type="Pfam" id="PF19420">
    <property type="entry name" value="DDAH_eukar"/>
    <property type="match status" value="1"/>
</dbReference>
<comment type="similarity">
    <text evidence="1">Belongs to the DDAH family.</text>
</comment>
<dbReference type="EMBL" id="CP000733">
    <property type="protein sequence ID" value="ABS77691.1"/>
    <property type="molecule type" value="Genomic_DNA"/>
</dbReference>
<gene>
    <name evidence="4" type="ordered locus">CBUD_1814</name>
</gene>
<evidence type="ECO:0000313" key="4">
    <source>
        <dbReference type="EMBL" id="ABS77691.1"/>
    </source>
</evidence>
<dbReference type="Gene3D" id="3.75.10.10">
    <property type="entry name" value="L-arginine/glycine Amidinotransferase, Chain A"/>
    <property type="match status" value="1"/>
</dbReference>
<sequence>MSSTLLMCKPDYFNVDYVINPWMNGHIHLVDKRLAEEQWQAFYETLRQYATIQLISPKPHLPDLVFTANGGLVYDKLCILAHFRHKQRQGEEVFFKQWFEKHGYTVLQMPKSIYFEGTGDALFQRDGKWVWMGYNIRSELKACEYLETYLSMPVTPLKLINEKFYHLDTCFCPLFDGAVMYYPGAFDADSVQLIEKNIDEDKRLVVSDEDALHFSCNALVIKTDKIPTKKAVIFMTYASDPLQTQLNQLGYEVIIRSVSEFRKAGGANKCLVLEV</sequence>
<organism evidence="4 5">
    <name type="scientific">Coxiella burnetii (strain Dugway 5J108-111)</name>
    <dbReference type="NCBI Taxonomy" id="434922"/>
    <lineage>
        <taxon>Bacteria</taxon>
        <taxon>Pseudomonadati</taxon>
        <taxon>Pseudomonadota</taxon>
        <taxon>Gammaproteobacteria</taxon>
        <taxon>Legionellales</taxon>
        <taxon>Coxiellaceae</taxon>
        <taxon>Coxiella</taxon>
    </lineage>
</organism>
<protein>
    <submittedName>
        <fullName evidence="4">Amidinotransferase family protein</fullName>
    </submittedName>
</protein>
<dbReference type="AlphaFoldDB" id="A9KCZ1"/>
<dbReference type="PANTHER" id="PTHR12737">
    <property type="entry name" value="DIMETHYLARGININE DIMETHYLAMINOHYDROLASE"/>
    <property type="match status" value="1"/>
</dbReference>
<feature type="active site" description="Proton donor" evidence="3">
    <location>
        <position position="166"/>
    </location>
</feature>
<evidence type="ECO:0000256" key="3">
    <source>
        <dbReference type="PIRSR" id="PIRSR633199-1"/>
    </source>
</evidence>
<dbReference type="GO" id="GO:0045429">
    <property type="term" value="P:positive regulation of nitric oxide biosynthetic process"/>
    <property type="evidence" value="ECO:0007669"/>
    <property type="project" value="TreeGrafter"/>
</dbReference>
<dbReference type="GO" id="GO:0006525">
    <property type="term" value="P:arginine metabolic process"/>
    <property type="evidence" value="ECO:0007669"/>
    <property type="project" value="TreeGrafter"/>
</dbReference>
<dbReference type="RefSeq" id="WP_005771471.1">
    <property type="nucleotide sequence ID" value="NC_009727.1"/>
</dbReference>
<evidence type="ECO:0000256" key="2">
    <source>
        <dbReference type="ARBA" id="ARBA00022801"/>
    </source>
</evidence>
<accession>A9KCZ1</accession>
<dbReference type="Proteomes" id="UP000008555">
    <property type="component" value="Chromosome"/>
</dbReference>
<reference evidence="4 5" key="1">
    <citation type="journal article" date="2009" name="Infect. Immun.">
        <title>Comparative genomics reveal extensive transposon-mediated genomic plasticity and diversity among potential effector proteins within the genus Coxiella.</title>
        <authorList>
            <person name="Beare P.A."/>
            <person name="Unsworth N."/>
            <person name="Andoh M."/>
            <person name="Voth D.E."/>
            <person name="Omsland A."/>
            <person name="Gilk S.D."/>
            <person name="Williams K.P."/>
            <person name="Sobral B.W."/>
            <person name="Kupko J.J.III."/>
            <person name="Porcella S.F."/>
            <person name="Samuel J.E."/>
            <person name="Heinzen R.A."/>
        </authorList>
    </citation>
    <scope>NUCLEOTIDE SEQUENCE [LARGE SCALE GENOMIC DNA]</scope>
    <source>
        <strain evidence="4 5">Dugway 5J108-111</strain>
    </source>
</reference>
<dbReference type="KEGG" id="cbd:CBUD_1814"/>
<dbReference type="InterPro" id="IPR033199">
    <property type="entry name" value="DDAH-like"/>
</dbReference>
<evidence type="ECO:0000313" key="5">
    <source>
        <dbReference type="Proteomes" id="UP000008555"/>
    </source>
</evidence>
<proteinExistence type="inferred from homology"/>
<dbReference type="GO" id="GO:0016597">
    <property type="term" value="F:amino acid binding"/>
    <property type="evidence" value="ECO:0007669"/>
    <property type="project" value="TreeGrafter"/>
</dbReference>
<dbReference type="HOGENOM" id="CLU_057463_0_0_6"/>
<name>A9KCZ1_COXBN</name>
<evidence type="ECO:0000256" key="1">
    <source>
        <dbReference type="ARBA" id="ARBA00008532"/>
    </source>
</evidence>
<keyword evidence="2" id="KW-0378">Hydrolase</keyword>
<dbReference type="SUPFAM" id="SSF55909">
    <property type="entry name" value="Pentein"/>
    <property type="match status" value="1"/>
</dbReference>